<dbReference type="EMBL" id="WJXZ01000005">
    <property type="protein sequence ID" value="MRS61672.1"/>
    <property type="molecule type" value="Genomic_DNA"/>
</dbReference>
<dbReference type="InterPro" id="IPR052380">
    <property type="entry name" value="Viral_DNA_packaging_terminase"/>
</dbReference>
<dbReference type="Pfam" id="PF03237">
    <property type="entry name" value="Terminase_6N"/>
    <property type="match status" value="1"/>
</dbReference>
<evidence type="ECO:0008006" key="3">
    <source>
        <dbReference type="Google" id="ProtNLM"/>
    </source>
</evidence>
<accession>A0A7K0EIW3</accession>
<evidence type="ECO:0000313" key="2">
    <source>
        <dbReference type="Proteomes" id="UP000441754"/>
    </source>
</evidence>
<evidence type="ECO:0000313" key="1">
    <source>
        <dbReference type="EMBL" id="MRS61672.1"/>
    </source>
</evidence>
<name>A0A7K0EIW3_9BACT</name>
<dbReference type="Gene3D" id="3.30.420.280">
    <property type="match status" value="1"/>
</dbReference>
<reference evidence="1 2" key="1">
    <citation type="journal article" date="2018" name="Antonie Van Leeuwenhoek">
        <title>Larkinella terrae sp. nov., isolated from soil on Jeju Island, South Korea.</title>
        <authorList>
            <person name="Ten L.N."/>
            <person name="Jeon J."/>
            <person name="Park S.J."/>
            <person name="Park S."/>
            <person name="Lee S.Y."/>
            <person name="Kim M.K."/>
            <person name="Jung H.Y."/>
        </authorList>
    </citation>
    <scope>NUCLEOTIDE SEQUENCE [LARGE SCALE GENOMIC DNA]</scope>
    <source>
        <strain evidence="1 2">KCTC 52001</strain>
    </source>
</reference>
<comment type="caution">
    <text evidence="1">The sequence shown here is derived from an EMBL/GenBank/DDBJ whole genome shotgun (WGS) entry which is preliminary data.</text>
</comment>
<dbReference type="OrthoDB" id="9768556at2"/>
<dbReference type="PANTHER" id="PTHR39184:SF1">
    <property type="entry name" value="PBSX PHAGE TERMINASE LARGE SUBUNIT"/>
    <property type="match status" value="1"/>
</dbReference>
<organism evidence="1 2">
    <name type="scientific">Larkinella terrae</name>
    <dbReference type="NCBI Taxonomy" id="2025311"/>
    <lineage>
        <taxon>Bacteria</taxon>
        <taxon>Pseudomonadati</taxon>
        <taxon>Bacteroidota</taxon>
        <taxon>Cytophagia</taxon>
        <taxon>Cytophagales</taxon>
        <taxon>Spirosomataceae</taxon>
        <taxon>Larkinella</taxon>
    </lineage>
</organism>
<dbReference type="PANTHER" id="PTHR39184">
    <property type="match status" value="1"/>
</dbReference>
<dbReference type="AlphaFoldDB" id="A0A7K0EIW3"/>
<dbReference type="Proteomes" id="UP000441754">
    <property type="component" value="Unassembled WGS sequence"/>
</dbReference>
<dbReference type="RefSeq" id="WP_154175060.1">
    <property type="nucleotide sequence ID" value="NZ_WJXZ01000005.1"/>
</dbReference>
<sequence length="517" mass="58525">MMNYDKDLLLQELQQQQFESELISRRLARNNFRDFIPHIRPQYSAQWFHEVIADKLQAVYERKIQKLMIFVPPQHGKSELSTRSFPAWILGRSPNTKILIASYSSTLASSFNRDIQLRMDDEPYLALFPDTRLNGSNVVTVSTGGTLRNSEIFGVVGHEGFVKTVGVGGSLTGTSVDIGIIDDPIKDRADAQSLTIRESTWNWYTDVFETRLHNHSAQVMILTRWEEDDPAGRALDRDGLWSSTNPYGWHVISFPALRTKDQSQYDPRPVGAALWPERHSQEKIEKVKRDNPFTFNSMYQQDPKPSEESLVFPNWIEIDEMPHCDSYFNVIDFGYSIDPTFIGKVGRSGRNLYVDEIAYTPGLMNPDILDLFHAAGLDANIQTICDRAERKSVDELSAGYYKPDGVKVAGINAIPSEKGPGSVIAGISKLNEYTVHYTRRSRNIGKEVRNYKYIMLNGKPTNDPIDRWNHAMDAIRGGVWTIYGKPPVEHKSSATRITVQMRSNFGGGGPARGGRSW</sequence>
<gene>
    <name evidence="1" type="ORF">GJJ30_10265</name>
</gene>
<proteinExistence type="predicted"/>
<protein>
    <recommendedName>
        <fullName evidence="3">Phage terminase large subunit</fullName>
    </recommendedName>
</protein>
<keyword evidence="2" id="KW-1185">Reference proteome</keyword>